<protein>
    <recommendedName>
        <fullName evidence="5 13">Pectinesterase</fullName>
        <ecNumber evidence="5 13">3.1.1.11</ecNumber>
    </recommendedName>
</protein>
<evidence type="ECO:0000256" key="13">
    <source>
        <dbReference type="RuleBase" id="RU000589"/>
    </source>
</evidence>
<keyword evidence="13" id="KW-0964">Secreted</keyword>
<dbReference type="OMA" id="YLPWNGN"/>
<dbReference type="InterPro" id="IPR012334">
    <property type="entry name" value="Pectin_lyas_fold"/>
</dbReference>
<dbReference type="Pfam" id="PF01095">
    <property type="entry name" value="Pectinesterase"/>
    <property type="match status" value="1"/>
</dbReference>
<accession>A0A2C9VHI6</accession>
<keyword evidence="16" id="KW-1185">Reference proteome</keyword>
<dbReference type="NCBIfam" id="TIGR01614">
    <property type="entry name" value="PME_inhib"/>
    <property type="match status" value="1"/>
</dbReference>
<evidence type="ECO:0000256" key="3">
    <source>
        <dbReference type="ARBA" id="ARBA00006027"/>
    </source>
</evidence>
<proteinExistence type="inferred from homology"/>
<dbReference type="Gene3D" id="1.20.140.40">
    <property type="entry name" value="Invertase/pectin methylesterase inhibitor family protein"/>
    <property type="match status" value="1"/>
</dbReference>
<dbReference type="InterPro" id="IPR011050">
    <property type="entry name" value="Pectin_lyase_fold/virulence"/>
</dbReference>
<keyword evidence="6 13" id="KW-0134">Cell wall</keyword>
<evidence type="ECO:0000256" key="1">
    <source>
        <dbReference type="ARBA" id="ARBA00004191"/>
    </source>
</evidence>
<dbReference type="PROSITE" id="PS00800">
    <property type="entry name" value="PECTINESTERASE_1"/>
    <property type="match status" value="1"/>
</dbReference>
<dbReference type="InterPro" id="IPR006501">
    <property type="entry name" value="Pectinesterase_inhib_dom"/>
</dbReference>
<evidence type="ECO:0000256" key="12">
    <source>
        <dbReference type="ARBA" id="ARBA00057335"/>
    </source>
</evidence>
<comment type="function">
    <text evidence="12 13">Acts in the modification of cell walls via demethylesterification of cell wall pectin.</text>
</comment>
<dbReference type="InterPro" id="IPR035513">
    <property type="entry name" value="Invertase/methylesterase_inhib"/>
</dbReference>
<evidence type="ECO:0000256" key="9">
    <source>
        <dbReference type="ARBA" id="ARBA00023157"/>
    </source>
</evidence>
<evidence type="ECO:0000256" key="11">
    <source>
        <dbReference type="ARBA" id="ARBA00047928"/>
    </source>
</evidence>
<dbReference type="Gene3D" id="2.160.20.10">
    <property type="entry name" value="Single-stranded right-handed beta-helix, Pectin lyase-like"/>
    <property type="match status" value="1"/>
</dbReference>
<evidence type="ECO:0000256" key="7">
    <source>
        <dbReference type="ARBA" id="ARBA00022801"/>
    </source>
</evidence>
<dbReference type="OrthoDB" id="2019149at2759"/>
<dbReference type="InterPro" id="IPR018040">
    <property type="entry name" value="Pectinesterase_Tyr_AS"/>
</dbReference>
<comment type="similarity">
    <text evidence="4">In the C-terminal section; belongs to the pectinesterase family.</text>
</comment>
<evidence type="ECO:0000256" key="5">
    <source>
        <dbReference type="ARBA" id="ARBA00013229"/>
    </source>
</evidence>
<sequence length="549" mass="59620">MIGKVVVSAISLILVVGIVIGVVASVHRSTTKTVETPQMKAVTQICQPTNYKETCTEALSSANTTDPKELIKAGILAISDSLSKSLKLSQGLVGEAVSEPRTKLALQDCNTLLKNASDGIEDILTRMAESQLQSIAEHADDFRIWLSSIISYQELCMDGFQHNGDIKSTVQNSTDYGNKLTDNVLTILAAISNILQDFGLQFNPPKNSRRLLGADGYPTWLTAGHRKLMAGAGPAPNAVVAQDGSGQFKSISAAINSYRPGSSARFVVHVKAGTYNEQILVPKTHSNVFMYGDGPDKTIITGKKSFASGVNTFNTAPFVVEGPGFICKNMGFQNTAGPSGHQACSIRVNSDMSVFHNCKFDGYQDTLLYQAGRQYYGNCVITGTVDFLFGYGAAVIQNSQIIVRKPNKGQKNTVTADGRKEKGQNTGLVIHNCKIIPEPQLVPERLTVKTYLGRPWKQFSTTVVMQTELGDLIQPEGWMPWDGNLFLNTIFYAEYANTGAGANTANRVKWKTLHFLNPVEAQRFTVGTFLPGSGQWIKTAGVPFLLGFR</sequence>
<keyword evidence="9" id="KW-1015">Disulfide bond</keyword>
<dbReference type="EMBL" id="CM004393">
    <property type="protein sequence ID" value="OAY44889.1"/>
    <property type="molecule type" value="Genomic_DNA"/>
</dbReference>
<gene>
    <name evidence="15" type="ORF">MANES_07G013700v8</name>
</gene>
<dbReference type="Proteomes" id="UP000091857">
    <property type="component" value="Chromosome 7"/>
</dbReference>
<dbReference type="PANTHER" id="PTHR31707">
    <property type="entry name" value="PECTINESTERASE"/>
    <property type="match status" value="1"/>
</dbReference>
<evidence type="ECO:0000256" key="2">
    <source>
        <dbReference type="ARBA" id="ARBA00005184"/>
    </source>
</evidence>
<dbReference type="STRING" id="3983.A0A2C9VHI6"/>
<keyword evidence="13" id="KW-0961">Cell wall biogenesis/degradation</keyword>
<dbReference type="SMART" id="SM00856">
    <property type="entry name" value="PMEI"/>
    <property type="match status" value="1"/>
</dbReference>
<keyword evidence="7 13" id="KW-0378">Hydrolase</keyword>
<comment type="caution">
    <text evidence="15">The sequence shown here is derived from an EMBL/GenBank/DDBJ whole genome shotgun (WGS) entry which is preliminary data.</text>
</comment>
<evidence type="ECO:0000313" key="16">
    <source>
        <dbReference type="Proteomes" id="UP000091857"/>
    </source>
</evidence>
<dbReference type="GO" id="GO:0045490">
    <property type="term" value="P:pectin catabolic process"/>
    <property type="evidence" value="ECO:0007669"/>
    <property type="project" value="UniProtKB-UniRule"/>
</dbReference>
<dbReference type="SUPFAM" id="SSF51126">
    <property type="entry name" value="Pectin lyase-like"/>
    <property type="match status" value="1"/>
</dbReference>
<keyword evidence="8 13" id="KW-0063">Aspartyl esterase</keyword>
<evidence type="ECO:0000256" key="4">
    <source>
        <dbReference type="ARBA" id="ARBA00007786"/>
    </source>
</evidence>
<evidence type="ECO:0000256" key="10">
    <source>
        <dbReference type="ARBA" id="ARBA00023180"/>
    </source>
</evidence>
<comment type="similarity">
    <text evidence="3">In the N-terminal section; belongs to the PMEI family.</text>
</comment>
<dbReference type="FunFam" id="2.160.20.10:FF:000001">
    <property type="entry name" value="Pectinesterase"/>
    <property type="match status" value="1"/>
</dbReference>
<reference evidence="16" key="1">
    <citation type="journal article" date="2016" name="Nat. Biotechnol.">
        <title>Sequencing wild and cultivated cassava and related species reveals extensive interspecific hybridization and genetic diversity.</title>
        <authorList>
            <person name="Bredeson J.V."/>
            <person name="Lyons J.B."/>
            <person name="Prochnik S.E."/>
            <person name="Wu G.A."/>
            <person name="Ha C.M."/>
            <person name="Edsinger-Gonzales E."/>
            <person name="Grimwood J."/>
            <person name="Schmutz J."/>
            <person name="Rabbi I.Y."/>
            <person name="Egesi C."/>
            <person name="Nauluvula P."/>
            <person name="Lebot V."/>
            <person name="Ndunguru J."/>
            <person name="Mkamilo G."/>
            <person name="Bart R.S."/>
            <person name="Setter T.L."/>
            <person name="Gleadow R.M."/>
            <person name="Kulakow P."/>
            <person name="Ferguson M.E."/>
            <person name="Rounsley S."/>
            <person name="Rokhsar D.S."/>
        </authorList>
    </citation>
    <scope>NUCLEOTIDE SEQUENCE [LARGE SCALE GENOMIC DNA]</scope>
    <source>
        <strain evidence="16">cv. AM560-2</strain>
    </source>
</reference>
<evidence type="ECO:0000256" key="8">
    <source>
        <dbReference type="ARBA" id="ARBA00023085"/>
    </source>
</evidence>
<keyword evidence="10" id="KW-0325">Glycoprotein</keyword>
<comment type="pathway">
    <text evidence="2 13">Glycan metabolism; pectin degradation; 2-dehydro-3-deoxy-D-gluconate from pectin: step 1/5.</text>
</comment>
<evidence type="ECO:0000313" key="15">
    <source>
        <dbReference type="EMBL" id="OAY44889.1"/>
    </source>
</evidence>
<dbReference type="EC" id="3.1.1.11" evidence="5 13"/>
<dbReference type="GO" id="GO:0030599">
    <property type="term" value="F:pectinesterase activity"/>
    <property type="evidence" value="ECO:0000318"/>
    <property type="project" value="GO_Central"/>
</dbReference>
<name>A0A2C9VHI6_MANES</name>
<dbReference type="CDD" id="cd15798">
    <property type="entry name" value="PMEI-like_3"/>
    <property type="match status" value="1"/>
</dbReference>
<comment type="catalytic activity">
    <reaction evidence="11 13">
        <text>[(1-&gt;4)-alpha-D-galacturonosyl methyl ester](n) + n H2O = [(1-&gt;4)-alpha-D-galacturonosyl](n) + n methanol + n H(+)</text>
        <dbReference type="Rhea" id="RHEA:22380"/>
        <dbReference type="Rhea" id="RHEA-COMP:14570"/>
        <dbReference type="Rhea" id="RHEA-COMP:14573"/>
        <dbReference type="ChEBI" id="CHEBI:15377"/>
        <dbReference type="ChEBI" id="CHEBI:15378"/>
        <dbReference type="ChEBI" id="CHEBI:17790"/>
        <dbReference type="ChEBI" id="CHEBI:140522"/>
        <dbReference type="ChEBI" id="CHEBI:140523"/>
        <dbReference type="EC" id="3.1.1.11"/>
    </reaction>
</comment>
<dbReference type="Gramene" id="Manes.07G013700.1.v8.1">
    <property type="protein sequence ID" value="Manes.07G013700.1.v8.1.CDS"/>
    <property type="gene ID" value="Manes.07G013700.v8.1"/>
</dbReference>
<evidence type="ECO:0000259" key="14">
    <source>
        <dbReference type="SMART" id="SM00856"/>
    </source>
</evidence>
<organism evidence="15 16">
    <name type="scientific">Manihot esculenta</name>
    <name type="common">Cassava</name>
    <name type="synonym">Jatropha manihot</name>
    <dbReference type="NCBI Taxonomy" id="3983"/>
    <lineage>
        <taxon>Eukaryota</taxon>
        <taxon>Viridiplantae</taxon>
        <taxon>Streptophyta</taxon>
        <taxon>Embryophyta</taxon>
        <taxon>Tracheophyta</taxon>
        <taxon>Spermatophyta</taxon>
        <taxon>Magnoliopsida</taxon>
        <taxon>eudicotyledons</taxon>
        <taxon>Gunneridae</taxon>
        <taxon>Pentapetalae</taxon>
        <taxon>rosids</taxon>
        <taxon>fabids</taxon>
        <taxon>Malpighiales</taxon>
        <taxon>Euphorbiaceae</taxon>
        <taxon>Crotonoideae</taxon>
        <taxon>Manihoteae</taxon>
        <taxon>Manihot</taxon>
    </lineage>
</organism>
<dbReference type="SUPFAM" id="SSF101148">
    <property type="entry name" value="Plant invertase/pectin methylesterase inhibitor"/>
    <property type="match status" value="1"/>
</dbReference>
<dbReference type="UniPathway" id="UPA00545">
    <property type="reaction ID" value="UER00823"/>
</dbReference>
<feature type="domain" description="Pectinesterase inhibitor" evidence="14">
    <location>
        <begin position="37"/>
        <end position="187"/>
    </location>
</feature>
<dbReference type="GO" id="GO:0046910">
    <property type="term" value="F:pectinesterase inhibitor activity"/>
    <property type="evidence" value="ECO:0000318"/>
    <property type="project" value="GO_Central"/>
</dbReference>
<comment type="subcellular location">
    <subcellularLocation>
        <location evidence="1 13">Secreted</location>
        <location evidence="1 13">Cell wall</location>
    </subcellularLocation>
</comment>
<dbReference type="AlphaFoldDB" id="A0A2C9VHI6"/>
<dbReference type="InterPro" id="IPR000070">
    <property type="entry name" value="Pectinesterase_cat"/>
</dbReference>
<evidence type="ECO:0000256" key="6">
    <source>
        <dbReference type="ARBA" id="ARBA00022512"/>
    </source>
</evidence>
<dbReference type="Pfam" id="PF04043">
    <property type="entry name" value="PMEI"/>
    <property type="match status" value="1"/>
</dbReference>
<dbReference type="FunFam" id="1.20.140.40:FF:000001">
    <property type="entry name" value="Pectinesterase"/>
    <property type="match status" value="1"/>
</dbReference>
<dbReference type="GO" id="GO:0042545">
    <property type="term" value="P:cell wall modification"/>
    <property type="evidence" value="ECO:0007669"/>
    <property type="project" value="UniProtKB-UniRule"/>
</dbReference>